<gene>
    <name evidence="4" type="ORF">DW042_12380</name>
</gene>
<organism evidence="4 5">
    <name type="scientific">Bacteroides xylanisolvens</name>
    <dbReference type="NCBI Taxonomy" id="371601"/>
    <lineage>
        <taxon>Bacteria</taxon>
        <taxon>Pseudomonadati</taxon>
        <taxon>Bacteroidota</taxon>
        <taxon>Bacteroidia</taxon>
        <taxon>Bacteroidales</taxon>
        <taxon>Bacteroidaceae</taxon>
        <taxon>Bacteroides</taxon>
    </lineage>
</organism>
<comment type="caution">
    <text evidence="4">The sequence shown here is derived from an EMBL/GenBank/DDBJ whole genome shotgun (WGS) entry which is preliminary data.</text>
</comment>
<protein>
    <submittedName>
        <fullName evidence="4">DUF4595 domain-containing protein</fullName>
    </submittedName>
</protein>
<reference evidence="4 5" key="1">
    <citation type="submission" date="2018-08" db="EMBL/GenBank/DDBJ databases">
        <title>A genome reference for cultivated species of the human gut microbiota.</title>
        <authorList>
            <person name="Zou Y."/>
            <person name="Xue W."/>
            <person name="Luo G."/>
        </authorList>
    </citation>
    <scope>NUCLEOTIDE SEQUENCE [LARGE SCALE GENOMIC DNA]</scope>
    <source>
        <strain evidence="4 5">AF39-6AC</strain>
    </source>
</reference>
<proteinExistence type="predicted"/>
<feature type="region of interest" description="Disordered" evidence="1">
    <location>
        <begin position="137"/>
        <end position="157"/>
    </location>
</feature>
<dbReference type="InterPro" id="IPR024361">
    <property type="entry name" value="BACON"/>
</dbReference>
<feature type="domain" description="BACON" evidence="3">
    <location>
        <begin position="85"/>
        <end position="137"/>
    </location>
</feature>
<evidence type="ECO:0000259" key="3">
    <source>
        <dbReference type="Pfam" id="PF13004"/>
    </source>
</evidence>
<dbReference type="Proteomes" id="UP000284417">
    <property type="component" value="Unassembled WGS sequence"/>
</dbReference>
<sequence>MQFFFKMTKLKKSLFLALLTIGVAMASCSDGDDESSKTIEQTGGTQTTQTVFADETTLNNGIKFTATEAWTATITEVATTKAAAGRVDWVELSAYSGGAGEFTLTMTLQPNLTGQSRKAEIRIVCGDTTIVIVIEQKGTKEDGTTPESPDGPDVSTDKLITKIDIDNYTHIGEFDGTDIVDFTYDDQKRLTKMVITKEDETSEGEKITTVSTIVFTYDNDKVSYEQTDVEDGVTSPYKPTGSITLDENGRAVSGTGRDYEYKDKVEEYTFTYSLEYNADGYLERSVRVEDADSEEERLTWSNGNLVSVWWGDGYGTSNPDAIDRAQYGSVLNKTNLDLNWIIALNSEGFDFATGDTNSMFPMLGYTGKRSTNMVEKIIAWTGAPKETFKYVYITNDDAFPVSITEYYNVAMPNEQTDWVKDNIYRVTYNK</sequence>
<dbReference type="CDD" id="cd14948">
    <property type="entry name" value="BACON"/>
    <property type="match status" value="1"/>
</dbReference>
<feature type="chain" id="PRO_5019072456" evidence="2">
    <location>
        <begin position="27"/>
        <end position="430"/>
    </location>
</feature>
<dbReference type="Pfam" id="PF13004">
    <property type="entry name" value="BACON"/>
    <property type="match status" value="1"/>
</dbReference>
<evidence type="ECO:0000313" key="4">
    <source>
        <dbReference type="EMBL" id="RHK96187.1"/>
    </source>
</evidence>
<accession>A0A415HQY9</accession>
<dbReference type="PROSITE" id="PS51257">
    <property type="entry name" value="PROKAR_LIPOPROTEIN"/>
    <property type="match status" value="1"/>
</dbReference>
<dbReference type="CDD" id="cd12871">
    <property type="entry name" value="Bacuni_01323_like"/>
    <property type="match status" value="1"/>
</dbReference>
<dbReference type="Gene3D" id="2.60.40.10">
    <property type="entry name" value="Immunoglobulins"/>
    <property type="match status" value="1"/>
</dbReference>
<dbReference type="InterPro" id="IPR013783">
    <property type="entry name" value="Ig-like_fold"/>
</dbReference>
<evidence type="ECO:0000313" key="5">
    <source>
        <dbReference type="Proteomes" id="UP000284417"/>
    </source>
</evidence>
<evidence type="ECO:0000256" key="1">
    <source>
        <dbReference type="SAM" id="MobiDB-lite"/>
    </source>
</evidence>
<name>A0A415HQY9_9BACE</name>
<keyword evidence="2" id="KW-0732">Signal</keyword>
<feature type="signal peptide" evidence="2">
    <location>
        <begin position="1"/>
        <end position="26"/>
    </location>
</feature>
<evidence type="ECO:0000256" key="2">
    <source>
        <dbReference type="SAM" id="SignalP"/>
    </source>
</evidence>
<dbReference type="Gene3D" id="2.40.160.190">
    <property type="match status" value="1"/>
</dbReference>
<dbReference type="EMBL" id="QROC01000014">
    <property type="protein sequence ID" value="RHK96187.1"/>
    <property type="molecule type" value="Genomic_DNA"/>
</dbReference>
<dbReference type="AlphaFoldDB" id="A0A415HQY9"/>